<dbReference type="Gene3D" id="2.60.40.150">
    <property type="entry name" value="C2 domain"/>
    <property type="match status" value="2"/>
</dbReference>
<protein>
    <recommendedName>
        <fullName evidence="4">C2 domain-containing protein</fullName>
    </recommendedName>
</protein>
<feature type="region of interest" description="Disordered" evidence="3">
    <location>
        <begin position="283"/>
        <end position="308"/>
    </location>
</feature>
<dbReference type="PANTHER" id="PTHR45911:SF4">
    <property type="entry name" value="MULTIPLE C2 AND TRANSMEMBRANE DOMAIN-CONTAINING PROTEIN"/>
    <property type="match status" value="1"/>
</dbReference>
<gene>
    <name evidence="5" type="ORF">M9Y10_009079</name>
</gene>
<sequence>MELHVKVLEARNVPAGDINGKSDCYVTLSTDRTNNSLLRTDVIKSTLNPVFKDEFTLRIDHVSDVVIVGLFDHDAVTADEQLGVLHFRVHDLNPGLIEDRWWTMVATRKKQNPQIHLITHVVYQGQLGWQPLNLLFIDCFVKIIEGTDIPKMDTSTKSDPYIRITISTDQDQWSSTAVQDNTHDPVWNECFLFWTTNPTQDKLLLRLWDKDISLDDAISSLEIPLAQFQVGKPVENWFEFTPSKKVKNGGKIKLYILLCPKGTQWPEAAKLLPQIAAPDRLTAVGMPEGGYPPQVRNYPPQTYSEPPQ</sequence>
<dbReference type="SMART" id="SM00239">
    <property type="entry name" value="C2"/>
    <property type="match status" value="2"/>
</dbReference>
<feature type="domain" description="C2" evidence="4">
    <location>
        <begin position="1"/>
        <end position="102"/>
    </location>
</feature>
<evidence type="ECO:0000259" key="4">
    <source>
        <dbReference type="PROSITE" id="PS50004"/>
    </source>
</evidence>
<feature type="compositionally biased region" description="Polar residues" evidence="3">
    <location>
        <begin position="299"/>
        <end position="308"/>
    </location>
</feature>
<feature type="domain" description="C2" evidence="4">
    <location>
        <begin position="123"/>
        <end position="238"/>
    </location>
</feature>
<dbReference type="Pfam" id="PF00168">
    <property type="entry name" value="C2"/>
    <property type="match status" value="2"/>
</dbReference>
<accession>A0ABR2J0U0</accession>
<evidence type="ECO:0000256" key="3">
    <source>
        <dbReference type="SAM" id="MobiDB-lite"/>
    </source>
</evidence>
<dbReference type="InterPro" id="IPR000008">
    <property type="entry name" value="C2_dom"/>
</dbReference>
<keyword evidence="2" id="KW-0106">Calcium</keyword>
<dbReference type="SUPFAM" id="SSF49562">
    <property type="entry name" value="C2 domain (Calcium/lipid-binding domain, CaLB)"/>
    <property type="match status" value="2"/>
</dbReference>
<proteinExistence type="predicted"/>
<comment type="caution">
    <text evidence="5">The sequence shown here is derived from an EMBL/GenBank/DDBJ whole genome shotgun (WGS) entry which is preliminary data.</text>
</comment>
<dbReference type="PROSITE" id="PS50004">
    <property type="entry name" value="C2"/>
    <property type="match status" value="2"/>
</dbReference>
<dbReference type="InterPro" id="IPR035892">
    <property type="entry name" value="C2_domain_sf"/>
</dbReference>
<organism evidence="5 6">
    <name type="scientific">Tritrichomonas musculus</name>
    <dbReference type="NCBI Taxonomy" id="1915356"/>
    <lineage>
        <taxon>Eukaryota</taxon>
        <taxon>Metamonada</taxon>
        <taxon>Parabasalia</taxon>
        <taxon>Tritrichomonadida</taxon>
        <taxon>Tritrichomonadidae</taxon>
        <taxon>Tritrichomonas</taxon>
    </lineage>
</organism>
<evidence type="ECO:0000313" key="6">
    <source>
        <dbReference type="Proteomes" id="UP001470230"/>
    </source>
</evidence>
<dbReference type="EMBL" id="JAPFFF010000014">
    <property type="protein sequence ID" value="KAK8871166.1"/>
    <property type="molecule type" value="Genomic_DNA"/>
</dbReference>
<evidence type="ECO:0000256" key="2">
    <source>
        <dbReference type="ARBA" id="ARBA00022837"/>
    </source>
</evidence>
<keyword evidence="6" id="KW-1185">Reference proteome</keyword>
<dbReference type="CDD" id="cd00030">
    <property type="entry name" value="C2"/>
    <property type="match status" value="2"/>
</dbReference>
<dbReference type="PANTHER" id="PTHR45911">
    <property type="entry name" value="C2 DOMAIN-CONTAINING PROTEIN"/>
    <property type="match status" value="1"/>
</dbReference>
<evidence type="ECO:0000256" key="1">
    <source>
        <dbReference type="ARBA" id="ARBA00022723"/>
    </source>
</evidence>
<reference evidence="5 6" key="1">
    <citation type="submission" date="2024-04" db="EMBL/GenBank/DDBJ databases">
        <title>Tritrichomonas musculus Genome.</title>
        <authorList>
            <person name="Alves-Ferreira E."/>
            <person name="Grigg M."/>
            <person name="Lorenzi H."/>
            <person name="Galac M."/>
        </authorList>
    </citation>
    <scope>NUCLEOTIDE SEQUENCE [LARGE SCALE GENOMIC DNA]</scope>
    <source>
        <strain evidence="5 6">EAF2021</strain>
    </source>
</reference>
<dbReference type="Proteomes" id="UP001470230">
    <property type="component" value="Unassembled WGS sequence"/>
</dbReference>
<name>A0ABR2J0U0_9EUKA</name>
<evidence type="ECO:0000313" key="5">
    <source>
        <dbReference type="EMBL" id="KAK8871166.1"/>
    </source>
</evidence>
<keyword evidence="1" id="KW-0479">Metal-binding</keyword>